<gene>
    <name evidence="2" type="ORF">HS088_TW18G00909</name>
</gene>
<dbReference type="InParanoid" id="A0A7J7CDL0"/>
<dbReference type="Proteomes" id="UP000593562">
    <property type="component" value="Unassembled WGS sequence"/>
</dbReference>
<sequence length="216" mass="25053">MEAELKEMLNDLQSLKRSLHDPSHHASIDKLQLHVEHLTGLAKSATVRRNKVKMDPQYCGNYTDFLNSNSSVFEEIDGFDPAEQAQNKYDVDLPPRKSQRTRNFTRDEDVFIVSAWLNTSKDAIHRVDQSSSRLWRRIYNQFLTNGGRGGRTEASIKNRWRDIIAKCVKFLECVKQIDDRHQLGQTEHGRLGEARELYFSINGGKPFQFDHCLDIF</sequence>
<dbReference type="PROSITE" id="PS50090">
    <property type="entry name" value="MYB_LIKE"/>
    <property type="match status" value="1"/>
</dbReference>
<comment type="caution">
    <text evidence="2">The sequence shown here is derived from an EMBL/GenBank/DDBJ whole genome shotgun (WGS) entry which is preliminary data.</text>
</comment>
<evidence type="ECO:0000313" key="2">
    <source>
        <dbReference type="EMBL" id="KAF5732218.1"/>
    </source>
</evidence>
<dbReference type="EMBL" id="JAAARO010000018">
    <property type="protein sequence ID" value="KAF5732218.1"/>
    <property type="molecule type" value="Genomic_DNA"/>
</dbReference>
<keyword evidence="3" id="KW-1185">Reference proteome</keyword>
<dbReference type="PANTHER" id="PTHR45125">
    <property type="entry name" value="F21J9.4-RELATED"/>
    <property type="match status" value="1"/>
</dbReference>
<keyword evidence="2" id="KW-0808">Transferase</keyword>
<dbReference type="PANTHER" id="PTHR45125:SF51">
    <property type="entry name" value="F21J9.4-RELATED"/>
    <property type="match status" value="1"/>
</dbReference>
<proteinExistence type="predicted"/>
<reference evidence="2 3" key="1">
    <citation type="journal article" date="2020" name="Nat. Commun.">
        <title>Genome of Tripterygium wilfordii and identification of cytochrome P450 involved in triptolide biosynthesis.</title>
        <authorList>
            <person name="Tu L."/>
            <person name="Su P."/>
            <person name="Zhang Z."/>
            <person name="Gao L."/>
            <person name="Wang J."/>
            <person name="Hu T."/>
            <person name="Zhou J."/>
            <person name="Zhang Y."/>
            <person name="Zhao Y."/>
            <person name="Liu Y."/>
            <person name="Song Y."/>
            <person name="Tong Y."/>
            <person name="Lu Y."/>
            <person name="Yang J."/>
            <person name="Xu C."/>
            <person name="Jia M."/>
            <person name="Peters R.J."/>
            <person name="Huang L."/>
            <person name="Gao W."/>
        </authorList>
    </citation>
    <scope>NUCLEOTIDE SEQUENCE [LARGE SCALE GENOMIC DNA]</scope>
    <source>
        <strain evidence="3">cv. XIE 37</strain>
        <tissue evidence="2">Leaf</tissue>
    </source>
</reference>
<feature type="domain" description="Myb-like" evidence="1">
    <location>
        <begin position="96"/>
        <end position="164"/>
    </location>
</feature>
<dbReference type="GO" id="GO:0016740">
    <property type="term" value="F:transferase activity"/>
    <property type="evidence" value="ECO:0007669"/>
    <property type="project" value="UniProtKB-KW"/>
</dbReference>
<name>A0A7J7CDL0_TRIWF</name>
<evidence type="ECO:0000259" key="1">
    <source>
        <dbReference type="PROSITE" id="PS50090"/>
    </source>
</evidence>
<dbReference type="Gene3D" id="1.10.10.60">
    <property type="entry name" value="Homeodomain-like"/>
    <property type="match status" value="1"/>
</dbReference>
<organism evidence="2 3">
    <name type="scientific">Tripterygium wilfordii</name>
    <name type="common">Thunder God vine</name>
    <dbReference type="NCBI Taxonomy" id="458696"/>
    <lineage>
        <taxon>Eukaryota</taxon>
        <taxon>Viridiplantae</taxon>
        <taxon>Streptophyta</taxon>
        <taxon>Embryophyta</taxon>
        <taxon>Tracheophyta</taxon>
        <taxon>Spermatophyta</taxon>
        <taxon>Magnoliopsida</taxon>
        <taxon>eudicotyledons</taxon>
        <taxon>Gunneridae</taxon>
        <taxon>Pentapetalae</taxon>
        <taxon>rosids</taxon>
        <taxon>fabids</taxon>
        <taxon>Celastrales</taxon>
        <taxon>Celastraceae</taxon>
        <taxon>Tripterygium</taxon>
    </lineage>
</organism>
<protein>
    <submittedName>
        <fullName evidence="2">Glutathione S-transferase T3-like</fullName>
    </submittedName>
</protein>
<evidence type="ECO:0000313" key="3">
    <source>
        <dbReference type="Proteomes" id="UP000593562"/>
    </source>
</evidence>
<dbReference type="AlphaFoldDB" id="A0A7J7CDL0"/>
<accession>A0A7J7CDL0</accession>
<dbReference type="InterPro" id="IPR001005">
    <property type="entry name" value="SANT/Myb"/>
</dbReference>